<proteinExistence type="predicted"/>
<dbReference type="EMBL" id="CAJOAX010006920">
    <property type="protein sequence ID" value="CAF3995313.1"/>
    <property type="molecule type" value="Genomic_DNA"/>
</dbReference>
<dbReference type="GO" id="GO:0006282">
    <property type="term" value="P:regulation of DNA repair"/>
    <property type="evidence" value="ECO:0007669"/>
    <property type="project" value="InterPro"/>
</dbReference>
<protein>
    <recommendedName>
        <fullName evidence="2">PARG catalytic Macro domain-containing protein</fullName>
    </recommendedName>
</protein>
<dbReference type="InterPro" id="IPR007724">
    <property type="entry name" value="Poly_GlycHdrlase"/>
</dbReference>
<evidence type="ECO:0000259" key="2">
    <source>
        <dbReference type="Pfam" id="PF05028"/>
    </source>
</evidence>
<gene>
    <name evidence="3" type="ORF">OTI717_LOCUS28705</name>
</gene>
<comment type="caution">
    <text evidence="3">The sequence shown here is derived from an EMBL/GenBank/DDBJ whole genome shotgun (WGS) entry which is preliminary data.</text>
</comment>
<dbReference type="AlphaFoldDB" id="A0A819NBB8"/>
<name>A0A819NBB8_9BILA</name>
<feature type="domain" description="PARG catalytic Macro" evidence="2">
    <location>
        <begin position="2"/>
        <end position="69"/>
    </location>
</feature>
<feature type="coiled-coil region" evidence="1">
    <location>
        <begin position="199"/>
        <end position="243"/>
    </location>
</feature>
<evidence type="ECO:0000313" key="4">
    <source>
        <dbReference type="Proteomes" id="UP000663823"/>
    </source>
</evidence>
<evidence type="ECO:0000256" key="1">
    <source>
        <dbReference type="SAM" id="Coils"/>
    </source>
</evidence>
<dbReference type="Proteomes" id="UP000663823">
    <property type="component" value="Unassembled WGS sequence"/>
</dbReference>
<dbReference type="GO" id="GO:1990966">
    <property type="term" value="P:ATP generation from poly-ADP-D-ribose"/>
    <property type="evidence" value="ECO:0007669"/>
    <property type="project" value="TreeGrafter"/>
</dbReference>
<reference evidence="3" key="1">
    <citation type="submission" date="2021-02" db="EMBL/GenBank/DDBJ databases">
        <authorList>
            <person name="Nowell W R."/>
        </authorList>
    </citation>
    <scope>NUCLEOTIDE SEQUENCE</scope>
</reference>
<organism evidence="3 4">
    <name type="scientific">Rotaria sordida</name>
    <dbReference type="NCBI Taxonomy" id="392033"/>
    <lineage>
        <taxon>Eukaryota</taxon>
        <taxon>Metazoa</taxon>
        <taxon>Spiralia</taxon>
        <taxon>Gnathifera</taxon>
        <taxon>Rotifera</taxon>
        <taxon>Eurotatoria</taxon>
        <taxon>Bdelloidea</taxon>
        <taxon>Philodinida</taxon>
        <taxon>Philodinidae</taxon>
        <taxon>Rotaria</taxon>
    </lineage>
</organism>
<keyword evidence="1" id="KW-0175">Coiled coil</keyword>
<dbReference type="GO" id="GO:0005975">
    <property type="term" value="P:carbohydrate metabolic process"/>
    <property type="evidence" value="ECO:0007669"/>
    <property type="project" value="InterPro"/>
</dbReference>
<dbReference type="PANTHER" id="PTHR12837:SF15">
    <property type="entry name" value="POLY(ADP-RIBOSE) GLYCOHYDROLASE"/>
    <property type="match status" value="1"/>
</dbReference>
<dbReference type="GO" id="GO:0004649">
    <property type="term" value="F:poly(ADP-ribose) glycohydrolase activity"/>
    <property type="evidence" value="ECO:0007669"/>
    <property type="project" value="InterPro"/>
</dbReference>
<dbReference type="GO" id="GO:0005737">
    <property type="term" value="C:cytoplasm"/>
    <property type="evidence" value="ECO:0007669"/>
    <property type="project" value="TreeGrafter"/>
</dbReference>
<evidence type="ECO:0000313" key="3">
    <source>
        <dbReference type="EMBL" id="CAF3995313.1"/>
    </source>
</evidence>
<dbReference type="GO" id="GO:0005634">
    <property type="term" value="C:nucleus"/>
    <property type="evidence" value="ECO:0007669"/>
    <property type="project" value="TreeGrafter"/>
</dbReference>
<dbReference type="GO" id="GO:0009225">
    <property type="term" value="P:nucleotide-sugar metabolic process"/>
    <property type="evidence" value="ECO:0007669"/>
    <property type="project" value="TreeGrafter"/>
</dbReference>
<sequence length="257" mass="29973">MKIVERELLKAYTGFRPMGQGPEYEFGIATGNWGCGAFNGDRQMKAIIQLMAASVAKRPLIYAAYGDKKDESRIGKCASETSERWANISAHIDEQIMDLSRDVDRLTTIDEQFVYIYVNIDGNRQLYFEIKRLHDRLDDYHRTENLMHAKIDEQDINLNQLRKELKQHLNMTNASKKIGKFENDIIVYTNEKLLFQQTIQKLEKQLTILQTQNQSLELNSQSYHEKSNEYESLLISLKEANENSLHLLEQTETELYK</sequence>
<dbReference type="InterPro" id="IPR046372">
    <property type="entry name" value="PARG_cat_C"/>
</dbReference>
<accession>A0A819NBB8</accession>
<dbReference type="PANTHER" id="PTHR12837">
    <property type="entry name" value="POLY ADP-RIBOSE GLYCOHYDROLASE"/>
    <property type="match status" value="1"/>
</dbReference>
<dbReference type="Pfam" id="PF05028">
    <property type="entry name" value="PARG_cat_C"/>
    <property type="match status" value="1"/>
</dbReference>